<name>A0YGT7_9GAMM</name>
<keyword evidence="2" id="KW-1185">Reference proteome</keyword>
<evidence type="ECO:0008006" key="3">
    <source>
        <dbReference type="Google" id="ProtNLM"/>
    </source>
</evidence>
<evidence type="ECO:0000313" key="2">
    <source>
        <dbReference type="Proteomes" id="UP000004931"/>
    </source>
</evidence>
<dbReference type="GO" id="GO:0016627">
    <property type="term" value="F:oxidoreductase activity, acting on the CH-CH group of donors"/>
    <property type="evidence" value="ECO:0007669"/>
    <property type="project" value="InterPro"/>
</dbReference>
<dbReference type="Proteomes" id="UP000004931">
    <property type="component" value="Unassembled WGS sequence"/>
</dbReference>
<proteinExistence type="predicted"/>
<dbReference type="STRING" id="247633.GP2143_06669"/>
<dbReference type="Gene3D" id="2.40.110.10">
    <property type="entry name" value="Butyryl-CoA Dehydrogenase, subunit A, domain 2"/>
    <property type="match status" value="1"/>
</dbReference>
<comment type="caution">
    <text evidence="1">The sequence shown here is derived from an EMBL/GenBank/DDBJ whole genome shotgun (WGS) entry which is preliminary data.</text>
</comment>
<dbReference type="OrthoDB" id="4568976at2"/>
<evidence type="ECO:0000313" key="1">
    <source>
        <dbReference type="EMBL" id="EAW29955.1"/>
    </source>
</evidence>
<sequence length="293" mass="32746">MTSNDSTMDDFLAAYFENTTQMFTCNNESDWYHYWESEGLNRLNPPLIAMKGGMQAPNLAYVFIAGYQAAMRHVFPEIPEDGWTALAASEDVHNPTDNPPLLFTKNGGTIRLNGTKSWVAQSKSVDYLIVTAKNDNKERAMVLVKIDQQGLLMSHRESPSFLADMSQGFARFSEAIVDANALIEGERLKTFMKSESKFIMLALCGWFYKQSLKNQPALAADFRLLAADYFSVSQDNTTKVTVLADLDTRLQSLFKTFSSESNTNTIANWQSDCALVSMYSKGVQSRAAKPVNN</sequence>
<organism evidence="1 2">
    <name type="scientific">marine gamma proteobacterium HTCC2143</name>
    <dbReference type="NCBI Taxonomy" id="247633"/>
    <lineage>
        <taxon>Bacteria</taxon>
        <taxon>Pseudomonadati</taxon>
        <taxon>Pseudomonadota</taxon>
        <taxon>Gammaproteobacteria</taxon>
        <taxon>Cellvibrionales</taxon>
        <taxon>Spongiibacteraceae</taxon>
        <taxon>BD1-7 clade</taxon>
    </lineage>
</organism>
<dbReference type="eggNOG" id="COG1960">
    <property type="taxonomic scope" value="Bacteria"/>
</dbReference>
<gene>
    <name evidence="1" type="ORF">GP2143_06669</name>
</gene>
<dbReference type="SUPFAM" id="SSF56645">
    <property type="entry name" value="Acyl-CoA dehydrogenase NM domain-like"/>
    <property type="match status" value="1"/>
</dbReference>
<accession>A0YGT7</accession>
<dbReference type="AlphaFoldDB" id="A0YGT7"/>
<dbReference type="EMBL" id="AAVT01000012">
    <property type="protein sequence ID" value="EAW29955.1"/>
    <property type="molecule type" value="Genomic_DNA"/>
</dbReference>
<dbReference type="InterPro" id="IPR009100">
    <property type="entry name" value="AcylCoA_DH/oxidase_NM_dom_sf"/>
</dbReference>
<reference evidence="1 2" key="1">
    <citation type="journal article" date="2010" name="J. Bacteriol.">
        <title>Genome sequence of the oligotrophic marine Gammaproteobacterium HTCC2143, isolated from the Oregon Coast.</title>
        <authorList>
            <person name="Oh H.M."/>
            <person name="Kang I."/>
            <person name="Ferriera S."/>
            <person name="Giovannoni S.J."/>
            <person name="Cho J.C."/>
        </authorList>
    </citation>
    <scope>NUCLEOTIDE SEQUENCE [LARGE SCALE GENOMIC DNA]</scope>
    <source>
        <strain evidence="1 2">HTCC2143</strain>
    </source>
</reference>
<dbReference type="InterPro" id="IPR046373">
    <property type="entry name" value="Acyl-CoA_Oxase/DH_mid-dom_sf"/>
</dbReference>
<protein>
    <recommendedName>
        <fullName evidence="3">Acyl-CoA oxidase/dehydrogenase middle domain-containing protein</fullName>
    </recommendedName>
</protein>